<dbReference type="InterPro" id="IPR036590">
    <property type="entry name" value="SRAP-like"/>
</dbReference>
<dbReference type="EC" id="3.4.-.-" evidence="8"/>
<dbReference type="GO" id="GO:0003697">
    <property type="term" value="F:single-stranded DNA binding"/>
    <property type="evidence" value="ECO:0007669"/>
    <property type="project" value="InterPro"/>
</dbReference>
<dbReference type="STRING" id="29529.SAMN04488122_4668"/>
<evidence type="ECO:0000256" key="5">
    <source>
        <dbReference type="ARBA" id="ARBA00023124"/>
    </source>
</evidence>
<sequence>MCYNISLRVNPELLYQYLPTLNPIPEALLLNTSWHGNADTFPEWPVVLNNNGTGLASFAWGPIPKGLNTPEKVQEERKLYLNAPADKILDPGSWWNTIRHQRCLIPVSGFYGYRQVPSRQNKIAYYIRQKGRELFFIAGLWTLSDTAAGEIPTFSLITRKANALLKELHTGGPDEDRMPLMLTPGIAESWLSPELTDFQLQEILNFSLPSAELEYWPVNTVPSHPDVAEAFYPDLPPLMNK</sequence>
<keyword evidence="6" id="KW-0238">DNA-binding</keyword>
<dbReference type="RefSeq" id="WP_089898519.1">
    <property type="nucleotide sequence ID" value="NZ_FOJG01000002.1"/>
</dbReference>
<keyword evidence="5" id="KW-0190">Covalent protein-DNA linkage</keyword>
<dbReference type="PANTHER" id="PTHR13604">
    <property type="entry name" value="DC12-RELATED"/>
    <property type="match status" value="1"/>
</dbReference>
<dbReference type="Gene3D" id="3.90.1680.10">
    <property type="entry name" value="SOS response associated peptidase-like"/>
    <property type="match status" value="1"/>
</dbReference>
<keyword evidence="2 8" id="KW-0645">Protease</keyword>
<dbReference type="Pfam" id="PF02586">
    <property type="entry name" value="SRAP"/>
    <property type="match status" value="1"/>
</dbReference>
<dbReference type="GO" id="GO:0008233">
    <property type="term" value="F:peptidase activity"/>
    <property type="evidence" value="ECO:0007669"/>
    <property type="project" value="UniProtKB-KW"/>
</dbReference>
<protein>
    <recommendedName>
        <fullName evidence="8">Abasic site processing protein</fullName>
        <ecNumber evidence="8">3.4.-.-</ecNumber>
    </recommendedName>
</protein>
<dbReference type="GO" id="GO:0106300">
    <property type="term" value="P:protein-DNA covalent cross-linking repair"/>
    <property type="evidence" value="ECO:0007669"/>
    <property type="project" value="InterPro"/>
</dbReference>
<evidence type="ECO:0000256" key="6">
    <source>
        <dbReference type="ARBA" id="ARBA00023125"/>
    </source>
</evidence>
<proteinExistence type="inferred from homology"/>
<organism evidence="9 10">
    <name type="scientific">Chitinophaga arvensicola</name>
    <dbReference type="NCBI Taxonomy" id="29529"/>
    <lineage>
        <taxon>Bacteria</taxon>
        <taxon>Pseudomonadati</taxon>
        <taxon>Bacteroidota</taxon>
        <taxon>Chitinophagia</taxon>
        <taxon>Chitinophagales</taxon>
        <taxon>Chitinophagaceae</taxon>
        <taxon>Chitinophaga</taxon>
    </lineage>
</organism>
<evidence type="ECO:0000256" key="1">
    <source>
        <dbReference type="ARBA" id="ARBA00008136"/>
    </source>
</evidence>
<keyword evidence="4 8" id="KW-0378">Hydrolase</keyword>
<evidence type="ECO:0000256" key="2">
    <source>
        <dbReference type="ARBA" id="ARBA00022670"/>
    </source>
</evidence>
<dbReference type="InterPro" id="IPR003738">
    <property type="entry name" value="SRAP"/>
</dbReference>
<keyword evidence="7" id="KW-0456">Lyase</keyword>
<dbReference type="PANTHER" id="PTHR13604:SF0">
    <property type="entry name" value="ABASIC SITE PROCESSING PROTEIN HMCES"/>
    <property type="match status" value="1"/>
</dbReference>
<comment type="similarity">
    <text evidence="1 8">Belongs to the SOS response-associated peptidase family.</text>
</comment>
<keyword evidence="10" id="KW-1185">Reference proteome</keyword>
<evidence type="ECO:0000256" key="8">
    <source>
        <dbReference type="RuleBase" id="RU364100"/>
    </source>
</evidence>
<evidence type="ECO:0000256" key="7">
    <source>
        <dbReference type="ARBA" id="ARBA00023239"/>
    </source>
</evidence>
<evidence type="ECO:0000313" key="9">
    <source>
        <dbReference type="EMBL" id="SEW52064.1"/>
    </source>
</evidence>
<gene>
    <name evidence="9" type="ORF">SAMN04488122_4668</name>
</gene>
<evidence type="ECO:0000256" key="4">
    <source>
        <dbReference type="ARBA" id="ARBA00022801"/>
    </source>
</evidence>
<reference evidence="10" key="1">
    <citation type="submission" date="2016-10" db="EMBL/GenBank/DDBJ databases">
        <authorList>
            <person name="Varghese N."/>
            <person name="Submissions S."/>
        </authorList>
    </citation>
    <scope>NUCLEOTIDE SEQUENCE [LARGE SCALE GENOMIC DNA]</scope>
    <source>
        <strain evidence="10">DSM 3695</strain>
    </source>
</reference>
<dbReference type="GO" id="GO:0016829">
    <property type="term" value="F:lyase activity"/>
    <property type="evidence" value="ECO:0007669"/>
    <property type="project" value="UniProtKB-KW"/>
</dbReference>
<dbReference type="Proteomes" id="UP000199310">
    <property type="component" value="Unassembled WGS sequence"/>
</dbReference>
<keyword evidence="3" id="KW-0227">DNA damage</keyword>
<dbReference type="AlphaFoldDB" id="A0A1I0SA60"/>
<dbReference type="GO" id="GO:0006508">
    <property type="term" value="P:proteolysis"/>
    <property type="evidence" value="ECO:0007669"/>
    <property type="project" value="UniProtKB-KW"/>
</dbReference>
<evidence type="ECO:0000256" key="3">
    <source>
        <dbReference type="ARBA" id="ARBA00022763"/>
    </source>
</evidence>
<dbReference type="SUPFAM" id="SSF143081">
    <property type="entry name" value="BB1717-like"/>
    <property type="match status" value="1"/>
</dbReference>
<accession>A0A1I0SA60</accession>
<name>A0A1I0SA60_9BACT</name>
<dbReference type="OrthoDB" id="9782620at2"/>
<evidence type="ECO:0000313" key="10">
    <source>
        <dbReference type="Proteomes" id="UP000199310"/>
    </source>
</evidence>
<dbReference type="EMBL" id="FOJG01000002">
    <property type="protein sequence ID" value="SEW52064.1"/>
    <property type="molecule type" value="Genomic_DNA"/>
</dbReference>